<proteinExistence type="predicted"/>
<sequence>MTKSLRKPWVAVFSVCVLGLLLTATFLPMAAVNAAGQTAQPETDNTVTRIHVYPNGSAQWTIQIRTRLDSDDRVTEYEAFQSRFRENTSRYLDPFRQRMQGVVANAANATGREMRAVNFTASTSIQEVPRRWGIVTYQFTWTGFAAQQNDSLVVGDVFQGGFFLAANDTLEIEAPTEYEITRVEPTPNSRDDGVVTWVGREDFANRHPHVVFNPTTEPQQTGGQSSTPNGATSSPFSDTGPGMVLGGVLLVALVGIGAYIGWRRRDDASGSEPPEPVNEAVDTDGPAQAPTGDEVPADDTATGGAVMTDPERVQELLEANGGRMRQAAIADEFDWSASKTSRVIGNMVDEGTIEKLQLGRENLIEIADADE</sequence>
<dbReference type="InterPro" id="IPR055769">
    <property type="entry name" value="DUF7345"/>
</dbReference>
<feature type="region of interest" description="Disordered" evidence="1">
    <location>
        <begin position="266"/>
        <end position="308"/>
    </location>
</feature>
<dbReference type="EMBL" id="JBHMAJ010000005">
    <property type="protein sequence ID" value="MFB9823829.1"/>
    <property type="molecule type" value="Genomic_DNA"/>
</dbReference>
<evidence type="ECO:0000313" key="6">
    <source>
        <dbReference type="Proteomes" id="UP001589595"/>
    </source>
</evidence>
<dbReference type="GeneID" id="67212340"/>
<feature type="transmembrane region" description="Helical" evidence="2">
    <location>
        <begin position="242"/>
        <end position="262"/>
    </location>
</feature>
<keyword evidence="6" id="KW-1185">Reference proteome</keyword>
<feature type="region of interest" description="Disordered" evidence="1">
    <location>
        <begin position="210"/>
        <end position="239"/>
    </location>
</feature>
<comment type="caution">
    <text evidence="5">The sequence shown here is derived from an EMBL/GenBank/DDBJ whole genome shotgun (WGS) entry which is preliminary data.</text>
</comment>
<name>A0ABD5MN49_9EURY</name>
<feature type="domain" description="DUF7345" evidence="4">
    <location>
        <begin position="49"/>
        <end position="178"/>
    </location>
</feature>
<evidence type="ECO:0000256" key="2">
    <source>
        <dbReference type="SAM" id="Phobius"/>
    </source>
</evidence>
<dbReference type="AlphaFoldDB" id="A0ABD5MN49"/>
<keyword evidence="2" id="KW-0472">Membrane</keyword>
<organism evidence="5 6">
    <name type="scientific">Halobaculum roseum</name>
    <dbReference type="NCBI Taxonomy" id="2175149"/>
    <lineage>
        <taxon>Archaea</taxon>
        <taxon>Methanobacteriati</taxon>
        <taxon>Methanobacteriota</taxon>
        <taxon>Stenosarchaea group</taxon>
        <taxon>Halobacteria</taxon>
        <taxon>Halobacteriales</taxon>
        <taxon>Haloferacaceae</taxon>
        <taxon>Halobaculum</taxon>
    </lineage>
</organism>
<keyword evidence="2" id="KW-0812">Transmembrane</keyword>
<dbReference type="Proteomes" id="UP001589595">
    <property type="component" value="Unassembled WGS sequence"/>
</dbReference>
<reference evidence="5" key="1">
    <citation type="submission" date="2024-09" db="EMBL/GenBank/DDBJ databases">
        <authorList>
            <person name="Sun Q."/>
        </authorList>
    </citation>
    <scope>NUCLEOTIDE SEQUENCE [LARGE SCALE GENOMIC DNA]</scope>
    <source>
        <strain evidence="5">JCM 31273</strain>
    </source>
</reference>
<dbReference type="RefSeq" id="WP_225935250.1">
    <property type="nucleotide sequence ID" value="NZ_CP082287.1"/>
</dbReference>
<keyword evidence="2" id="KW-1133">Transmembrane helix</keyword>
<evidence type="ECO:0000313" key="5">
    <source>
        <dbReference type="EMBL" id="MFB9823829.1"/>
    </source>
</evidence>
<accession>A0ABD5MN49</accession>
<evidence type="ECO:0000259" key="3">
    <source>
        <dbReference type="Pfam" id="PF24034"/>
    </source>
</evidence>
<dbReference type="Pfam" id="PF24036">
    <property type="entry name" value="DUF7345"/>
    <property type="match status" value="1"/>
</dbReference>
<dbReference type="InterPro" id="IPR055767">
    <property type="entry name" value="DUF7343"/>
</dbReference>
<feature type="compositionally biased region" description="Polar residues" evidence="1">
    <location>
        <begin position="213"/>
        <end position="237"/>
    </location>
</feature>
<evidence type="ECO:0000256" key="1">
    <source>
        <dbReference type="SAM" id="MobiDB-lite"/>
    </source>
</evidence>
<feature type="domain" description="DUF7343" evidence="3">
    <location>
        <begin position="307"/>
        <end position="366"/>
    </location>
</feature>
<protein>
    <submittedName>
        <fullName evidence="5">DUF4897 domain-containing protein</fullName>
    </submittedName>
</protein>
<dbReference type="Pfam" id="PF24034">
    <property type="entry name" value="DUF7343"/>
    <property type="match status" value="1"/>
</dbReference>
<evidence type="ECO:0000259" key="4">
    <source>
        <dbReference type="Pfam" id="PF24036"/>
    </source>
</evidence>
<gene>
    <name evidence="5" type="ORF">ACFFOL_06565</name>
</gene>